<evidence type="ECO:0000256" key="1">
    <source>
        <dbReference type="ARBA" id="ARBA00001232"/>
    </source>
</evidence>
<gene>
    <name evidence="10" type="primary">plsX</name>
    <name evidence="11" type="ORF">EDC23_1288</name>
</gene>
<dbReference type="SUPFAM" id="SSF53659">
    <property type="entry name" value="Isocitrate/Isopropylmalate dehydrogenase-like"/>
    <property type="match status" value="1"/>
</dbReference>
<dbReference type="InterPro" id="IPR012281">
    <property type="entry name" value="Phospholipid_synth_PlsX-like"/>
</dbReference>
<dbReference type="AlphaFoldDB" id="A0A4R8IRD9"/>
<dbReference type="EMBL" id="SOQX01000002">
    <property type="protein sequence ID" value="TDY02904.1"/>
    <property type="molecule type" value="Genomic_DNA"/>
</dbReference>
<dbReference type="Gene3D" id="3.40.718.10">
    <property type="entry name" value="Isopropylmalate Dehydrogenase"/>
    <property type="match status" value="1"/>
</dbReference>
<comment type="catalytic activity">
    <reaction evidence="1 10">
        <text>a fatty acyl-[ACP] + phosphate = an acyl phosphate + holo-[ACP]</text>
        <dbReference type="Rhea" id="RHEA:42292"/>
        <dbReference type="Rhea" id="RHEA-COMP:9685"/>
        <dbReference type="Rhea" id="RHEA-COMP:14125"/>
        <dbReference type="ChEBI" id="CHEBI:43474"/>
        <dbReference type="ChEBI" id="CHEBI:59918"/>
        <dbReference type="ChEBI" id="CHEBI:64479"/>
        <dbReference type="ChEBI" id="CHEBI:138651"/>
        <dbReference type="EC" id="2.3.1.274"/>
    </reaction>
</comment>
<keyword evidence="6 10" id="KW-0594">Phospholipid biosynthesis</keyword>
<keyword evidence="5 10" id="KW-0443">Lipid metabolism</keyword>
<comment type="function">
    <text evidence="10">Catalyzes the reversible formation of acyl-phosphate (acyl-PO(4)) from acyl-[acyl-carrier-protein] (acyl-ACP). This enzyme utilizes acyl-ACP as fatty acyl donor, but not acyl-CoA.</text>
</comment>
<comment type="pathway">
    <text evidence="10">Lipid metabolism; phospholipid metabolism.</text>
</comment>
<dbReference type="PIRSF" id="PIRSF002465">
    <property type="entry name" value="Phsphlp_syn_PlsX"/>
    <property type="match status" value="1"/>
</dbReference>
<dbReference type="HAMAP" id="MF_00019">
    <property type="entry name" value="PlsX"/>
    <property type="match status" value="1"/>
</dbReference>
<evidence type="ECO:0000256" key="7">
    <source>
        <dbReference type="ARBA" id="ARBA00023264"/>
    </source>
</evidence>
<accession>A0A4R8IRD9</accession>
<keyword evidence="12" id="KW-1185">Reference proteome</keyword>
<dbReference type="EC" id="2.3.1.274" evidence="8 10"/>
<dbReference type="GO" id="GO:0043811">
    <property type="term" value="F:phosphate:acyl-[acyl carrier protein] acyltransferase activity"/>
    <property type="evidence" value="ECO:0007669"/>
    <property type="project" value="UniProtKB-UniRule"/>
</dbReference>
<dbReference type="GO" id="GO:0008654">
    <property type="term" value="P:phospholipid biosynthetic process"/>
    <property type="evidence" value="ECO:0007669"/>
    <property type="project" value="UniProtKB-KW"/>
</dbReference>
<dbReference type="NCBIfam" id="TIGR00182">
    <property type="entry name" value="plsX"/>
    <property type="match status" value="1"/>
</dbReference>
<dbReference type="PANTHER" id="PTHR30100">
    <property type="entry name" value="FATTY ACID/PHOSPHOLIPID SYNTHESIS PROTEIN PLSX"/>
    <property type="match status" value="1"/>
</dbReference>
<evidence type="ECO:0000256" key="5">
    <source>
        <dbReference type="ARBA" id="ARBA00023098"/>
    </source>
</evidence>
<evidence type="ECO:0000256" key="8">
    <source>
        <dbReference type="ARBA" id="ARBA00024069"/>
    </source>
</evidence>
<keyword evidence="3 10" id="KW-0444">Lipid biosynthesis</keyword>
<dbReference type="InterPro" id="IPR003664">
    <property type="entry name" value="FA_synthesis"/>
</dbReference>
<keyword evidence="4 10" id="KW-0808">Transferase</keyword>
<sequence>MGGDFGPDVVVPAAFKALSRHPELNLILVGQETVIEQAIQAQKKTSERLSIHHATEIVGMDELPSQALRGKKDSSMRVAINLVKEGTAQACVSAGNTGALMATARFVLKMLPGIDRPAICTTLPTIEGHTHVLDLGANVDSDAQTLLEFAVMGAALTSAANNQHQPTIGLLNIGEEEIKGNERVKEAARLLGNSHLNYIGYVEGDGIFKGAADVIVCDGFVGNVMLKTTEGVAKMISYYMKQEFKRNPLTLLAGLIAMPVLKAFKKRIDPREYNGASLLGLQGIVIKSHGSADAYSFATAISEAVLEVKKDVPTRITRVLEGQVAERQTS</sequence>
<comment type="subunit">
    <text evidence="9 10">Homodimer. Probably interacts with PlsY.</text>
</comment>
<dbReference type="Proteomes" id="UP000294914">
    <property type="component" value="Unassembled WGS sequence"/>
</dbReference>
<evidence type="ECO:0000256" key="10">
    <source>
        <dbReference type="HAMAP-Rule" id="MF_00019"/>
    </source>
</evidence>
<keyword evidence="2 10" id="KW-0963">Cytoplasm</keyword>
<comment type="caution">
    <text evidence="11">The sequence shown here is derived from an EMBL/GenBank/DDBJ whole genome shotgun (WGS) entry which is preliminary data.</text>
</comment>
<evidence type="ECO:0000313" key="11">
    <source>
        <dbReference type="EMBL" id="TDY02904.1"/>
    </source>
</evidence>
<evidence type="ECO:0000256" key="4">
    <source>
        <dbReference type="ARBA" id="ARBA00022679"/>
    </source>
</evidence>
<evidence type="ECO:0000256" key="3">
    <source>
        <dbReference type="ARBA" id="ARBA00022516"/>
    </source>
</evidence>
<dbReference type="GO" id="GO:0006633">
    <property type="term" value="P:fatty acid biosynthetic process"/>
    <property type="evidence" value="ECO:0007669"/>
    <property type="project" value="UniProtKB-UniRule"/>
</dbReference>
<keyword evidence="11" id="KW-0012">Acyltransferase</keyword>
<dbReference type="GO" id="GO:0005737">
    <property type="term" value="C:cytoplasm"/>
    <property type="evidence" value="ECO:0007669"/>
    <property type="project" value="UniProtKB-SubCell"/>
</dbReference>
<reference evidence="11 12" key="1">
    <citation type="submission" date="2019-03" db="EMBL/GenBank/DDBJ databases">
        <title>Genomic Encyclopedia of Type Strains, Phase IV (KMG-IV): sequencing the most valuable type-strain genomes for metagenomic binning, comparative biology and taxonomic classification.</title>
        <authorList>
            <person name="Goeker M."/>
        </authorList>
    </citation>
    <scope>NUCLEOTIDE SEQUENCE [LARGE SCALE GENOMIC DNA]</scope>
    <source>
        <strain evidence="11 12">DSM 16326</strain>
    </source>
</reference>
<evidence type="ECO:0000256" key="6">
    <source>
        <dbReference type="ARBA" id="ARBA00023209"/>
    </source>
</evidence>
<keyword evidence="7 10" id="KW-1208">Phospholipid metabolism</keyword>
<name>A0A4R8IRD9_9GAMM</name>
<evidence type="ECO:0000256" key="2">
    <source>
        <dbReference type="ARBA" id="ARBA00022490"/>
    </source>
</evidence>
<dbReference type="Pfam" id="PF02504">
    <property type="entry name" value="FA_synthesis"/>
    <property type="match status" value="1"/>
</dbReference>
<proteinExistence type="inferred from homology"/>
<comment type="subcellular location">
    <subcellularLocation>
        <location evidence="10">Cytoplasm</location>
    </subcellularLocation>
    <text evidence="10">Associated with the membrane possibly through PlsY.</text>
</comment>
<evidence type="ECO:0000313" key="12">
    <source>
        <dbReference type="Proteomes" id="UP000294914"/>
    </source>
</evidence>
<evidence type="ECO:0000256" key="9">
    <source>
        <dbReference type="ARBA" id="ARBA00046608"/>
    </source>
</evidence>
<dbReference type="UniPathway" id="UPA00085"/>
<protein>
    <recommendedName>
        <fullName evidence="8 10">Phosphate acyltransferase</fullName>
        <ecNumber evidence="8 10">2.3.1.274</ecNumber>
    </recommendedName>
    <alternativeName>
        <fullName evidence="10">Acyl-ACP phosphotransacylase</fullName>
    </alternativeName>
    <alternativeName>
        <fullName evidence="10">Acyl-[acyl-carrier-protein]--phosphate acyltransferase</fullName>
    </alternativeName>
    <alternativeName>
        <fullName evidence="10">Phosphate-acyl-ACP acyltransferase</fullName>
    </alternativeName>
</protein>
<comment type="similarity">
    <text evidence="10">Belongs to the PlsX family.</text>
</comment>
<organism evidence="11 12">
    <name type="scientific">Thiohalophilus thiocyanatoxydans</name>
    <dbReference type="NCBI Taxonomy" id="381308"/>
    <lineage>
        <taxon>Bacteria</taxon>
        <taxon>Pseudomonadati</taxon>
        <taxon>Pseudomonadota</taxon>
        <taxon>Gammaproteobacteria</taxon>
        <taxon>Thiohalomonadales</taxon>
        <taxon>Thiohalophilaceae</taxon>
        <taxon>Thiohalophilus</taxon>
    </lineage>
</organism>
<dbReference type="PANTHER" id="PTHR30100:SF1">
    <property type="entry name" value="PHOSPHATE ACYLTRANSFERASE"/>
    <property type="match status" value="1"/>
</dbReference>